<feature type="domain" description="Uracil-DNA glycosylase-like" evidence="1">
    <location>
        <begin position="8"/>
        <end position="159"/>
    </location>
</feature>
<proteinExistence type="predicted"/>
<sequence length="166" mass="17484">MTRKSSFPPVAADDARLLVLGSLPGDRSLAEARYYAHPQNQFWALMSGVVARDLVALAYDERLVALRDAGVALWDVIGSAHRVGSTDAAILDAQDNAVAELVARLPDLRAIAFNGATALKLGLRQGLGTLGPQIVALPSSSPLHTIGRAAKQPAWDALAPFLAGPR</sequence>
<dbReference type="SUPFAM" id="SSF52141">
    <property type="entry name" value="Uracil-DNA glycosylase-like"/>
    <property type="match status" value="1"/>
</dbReference>
<gene>
    <name evidence="2" type="ORF">C8J24_1589</name>
</gene>
<evidence type="ECO:0000313" key="2">
    <source>
        <dbReference type="EMBL" id="PTM45374.1"/>
    </source>
</evidence>
<dbReference type="InterPro" id="IPR005122">
    <property type="entry name" value="Uracil-DNA_glycosylase-like"/>
</dbReference>
<dbReference type="SMART" id="SM00986">
    <property type="entry name" value="UDG"/>
    <property type="match status" value="1"/>
</dbReference>
<comment type="caution">
    <text evidence="2">The sequence shown here is derived from an EMBL/GenBank/DDBJ whole genome shotgun (WGS) entry which is preliminary data.</text>
</comment>
<reference evidence="2 3" key="1">
    <citation type="submission" date="2018-04" db="EMBL/GenBank/DDBJ databases">
        <title>Genomic Encyclopedia of Type Strains, Phase III (KMG-III): the genomes of soil and plant-associated and newly described type strains.</title>
        <authorList>
            <person name="Whitman W."/>
        </authorList>
    </citation>
    <scope>NUCLEOTIDE SEQUENCE [LARGE SCALE GENOMIC DNA]</scope>
    <source>
        <strain evidence="2 3">NW12</strain>
    </source>
</reference>
<organism evidence="2 3">
    <name type="scientific">Sphingomonas aerolata</name>
    <dbReference type="NCBI Taxonomy" id="185951"/>
    <lineage>
        <taxon>Bacteria</taxon>
        <taxon>Pseudomonadati</taxon>
        <taxon>Pseudomonadota</taxon>
        <taxon>Alphaproteobacteria</taxon>
        <taxon>Sphingomonadales</taxon>
        <taxon>Sphingomonadaceae</taxon>
        <taxon>Sphingomonas</taxon>
    </lineage>
</organism>
<keyword evidence="3" id="KW-1185">Reference proteome</keyword>
<dbReference type="RefSeq" id="WP_107932678.1">
    <property type="nucleotide sequence ID" value="NZ_JAAOYQ010000002.1"/>
</dbReference>
<evidence type="ECO:0000259" key="1">
    <source>
        <dbReference type="SMART" id="SM00986"/>
    </source>
</evidence>
<dbReference type="EMBL" id="PZZN01000002">
    <property type="protein sequence ID" value="PTM45374.1"/>
    <property type="molecule type" value="Genomic_DNA"/>
</dbReference>
<dbReference type="SMART" id="SM00987">
    <property type="entry name" value="UreE_C"/>
    <property type="match status" value="1"/>
</dbReference>
<dbReference type="Proteomes" id="UP000240996">
    <property type="component" value="Unassembled WGS sequence"/>
</dbReference>
<dbReference type="InterPro" id="IPR036895">
    <property type="entry name" value="Uracil-DNA_glycosylase-like_sf"/>
</dbReference>
<accession>A0A2T4YPD1</accession>
<dbReference type="NCBIfam" id="TIGR04274">
    <property type="entry name" value="hypoxanDNAglyco"/>
    <property type="match status" value="1"/>
</dbReference>
<name>A0A2T4YPD1_9SPHN</name>
<dbReference type="Gene3D" id="3.40.470.10">
    <property type="entry name" value="Uracil-DNA glycosylase-like domain"/>
    <property type="match status" value="1"/>
</dbReference>
<dbReference type="InterPro" id="IPR026353">
    <property type="entry name" value="Hypoxan-DNA_Glyclase"/>
</dbReference>
<dbReference type="AlphaFoldDB" id="A0A2T4YPD1"/>
<evidence type="ECO:0000313" key="3">
    <source>
        <dbReference type="Proteomes" id="UP000240996"/>
    </source>
</evidence>
<protein>
    <submittedName>
        <fullName evidence="2">G/U mismatch-specific uracil-DNA glycosylase</fullName>
    </submittedName>
</protein>
<dbReference type="CDD" id="cd10032">
    <property type="entry name" value="UDG-F6_HDG"/>
    <property type="match status" value="1"/>
</dbReference>
<dbReference type="Pfam" id="PF03167">
    <property type="entry name" value="UDG"/>
    <property type="match status" value="1"/>
</dbReference>